<dbReference type="Proteomes" id="UP000518266">
    <property type="component" value="Unassembled WGS sequence"/>
</dbReference>
<dbReference type="EMBL" id="JAAKFY010000027">
    <property type="protein sequence ID" value="KAF3832336.1"/>
    <property type="molecule type" value="Genomic_DNA"/>
</dbReference>
<reference evidence="1 2" key="1">
    <citation type="submission" date="2020-03" db="EMBL/GenBank/DDBJ databases">
        <title>Dissostichus mawsoni Genome sequencing and assembly.</title>
        <authorList>
            <person name="Park H."/>
        </authorList>
    </citation>
    <scope>NUCLEOTIDE SEQUENCE [LARGE SCALE GENOMIC DNA]</scope>
    <source>
        <strain evidence="1">DM0001</strain>
        <tissue evidence="1">Muscle</tissue>
    </source>
</reference>
<organism evidence="1 2">
    <name type="scientific">Dissostichus mawsoni</name>
    <name type="common">Antarctic cod</name>
    <dbReference type="NCBI Taxonomy" id="36200"/>
    <lineage>
        <taxon>Eukaryota</taxon>
        <taxon>Metazoa</taxon>
        <taxon>Chordata</taxon>
        <taxon>Craniata</taxon>
        <taxon>Vertebrata</taxon>
        <taxon>Euteleostomi</taxon>
        <taxon>Actinopterygii</taxon>
        <taxon>Neopterygii</taxon>
        <taxon>Teleostei</taxon>
        <taxon>Neoteleostei</taxon>
        <taxon>Acanthomorphata</taxon>
        <taxon>Eupercaria</taxon>
        <taxon>Perciformes</taxon>
        <taxon>Notothenioidei</taxon>
        <taxon>Nototheniidae</taxon>
        <taxon>Dissostichus</taxon>
    </lineage>
</organism>
<sequence length="136" mass="14985">MDGGNVHAIRYLKHRGPMGCRHDPTTLRSQTKQVHPSDGTVWNKAGACAMDTVFKRLPQSGADTAVLDGIEERSSRGTVIFVIHDLSASQPYRQFGLMTHQRICLGPCSSQWTGLREEGDIQGCGLFSWTGVNQWA</sequence>
<protein>
    <submittedName>
        <fullName evidence="1">Uncharacterized protein</fullName>
    </submittedName>
</protein>
<evidence type="ECO:0000313" key="1">
    <source>
        <dbReference type="EMBL" id="KAF3832336.1"/>
    </source>
</evidence>
<comment type="caution">
    <text evidence="1">The sequence shown here is derived from an EMBL/GenBank/DDBJ whole genome shotgun (WGS) entry which is preliminary data.</text>
</comment>
<name>A0A7J5X5V2_DISMA</name>
<gene>
    <name evidence="1" type="ORF">F7725_026001</name>
</gene>
<keyword evidence="2" id="KW-1185">Reference proteome</keyword>
<evidence type="ECO:0000313" key="2">
    <source>
        <dbReference type="Proteomes" id="UP000518266"/>
    </source>
</evidence>
<dbReference type="AlphaFoldDB" id="A0A7J5X5V2"/>
<proteinExistence type="predicted"/>
<accession>A0A7J5X5V2</accession>